<sequence length="122" mass="13819">MAFTRIAPLIRIFDENKAKEFYVEFLGFNIDFEHRDSDDAPLYMQVSKGQCILLLTEHHGGCSPGCAINIETDELESYCKELNQKNYKFAKPGIQDMPWGSKNMSIADPFGNNITFTNAIST</sequence>
<dbReference type="PATRIC" id="fig|52133.18.peg.1869"/>
<comment type="similarity">
    <text evidence="1">Belongs to the bleomycin resistance protein family.</text>
</comment>
<dbReference type="RefSeq" id="WP_061518816.1">
    <property type="nucleotide sequence ID" value="NZ_JRUE01000168.1"/>
</dbReference>
<keyword evidence="3" id="KW-0046">Antibiotic resistance</keyword>
<accession>A0A150HNQ6</accession>
<evidence type="ECO:0000313" key="5">
    <source>
        <dbReference type="EMBL" id="KXZ68151.1"/>
    </source>
</evidence>
<evidence type="ECO:0000313" key="6">
    <source>
        <dbReference type="Proteomes" id="UP000075680"/>
    </source>
</evidence>
<evidence type="ECO:0000256" key="1">
    <source>
        <dbReference type="ARBA" id="ARBA00011051"/>
    </source>
</evidence>
<organism evidence="5 6">
    <name type="scientific">Acinetobacter venetianus</name>
    <dbReference type="NCBI Taxonomy" id="52133"/>
    <lineage>
        <taxon>Bacteria</taxon>
        <taxon>Pseudomonadati</taxon>
        <taxon>Pseudomonadota</taxon>
        <taxon>Gammaproteobacteria</taxon>
        <taxon>Moraxellales</taxon>
        <taxon>Moraxellaceae</taxon>
        <taxon>Acinetobacter</taxon>
    </lineage>
</organism>
<dbReference type="Proteomes" id="UP000075680">
    <property type="component" value="Unassembled WGS sequence"/>
</dbReference>
<evidence type="ECO:0000256" key="3">
    <source>
        <dbReference type="ARBA" id="ARBA00023251"/>
    </source>
</evidence>
<dbReference type="PROSITE" id="PS51819">
    <property type="entry name" value="VOC"/>
    <property type="match status" value="1"/>
</dbReference>
<gene>
    <name evidence="5" type="ORF">AVENLUH5627_01796</name>
</gene>
<feature type="domain" description="VOC" evidence="4">
    <location>
        <begin position="2"/>
        <end position="119"/>
    </location>
</feature>
<proteinExistence type="inferred from homology"/>
<dbReference type="AlphaFoldDB" id="A0A150HNQ6"/>
<dbReference type="GO" id="GO:0046677">
    <property type="term" value="P:response to antibiotic"/>
    <property type="evidence" value="ECO:0007669"/>
    <property type="project" value="UniProtKB-KW"/>
</dbReference>
<dbReference type="Gene3D" id="3.10.180.10">
    <property type="entry name" value="2,3-Dihydroxybiphenyl 1,2-Dioxygenase, domain 1"/>
    <property type="match status" value="1"/>
</dbReference>
<name>A0A150HNQ6_9GAMM</name>
<protein>
    <recommendedName>
        <fullName evidence="2">Bleomycin resistance protein</fullName>
    </recommendedName>
</protein>
<dbReference type="InterPro" id="IPR029068">
    <property type="entry name" value="Glyas_Bleomycin-R_OHBP_Dase"/>
</dbReference>
<evidence type="ECO:0000256" key="2">
    <source>
        <dbReference type="ARBA" id="ARBA00021572"/>
    </source>
</evidence>
<dbReference type="InterPro" id="IPR037523">
    <property type="entry name" value="VOC_core"/>
</dbReference>
<dbReference type="InterPro" id="IPR000335">
    <property type="entry name" value="Bleomycin-R"/>
</dbReference>
<dbReference type="Pfam" id="PF19581">
    <property type="entry name" value="Glyoxalase_7"/>
    <property type="match status" value="1"/>
</dbReference>
<dbReference type="SUPFAM" id="SSF54593">
    <property type="entry name" value="Glyoxalase/Bleomycin resistance protein/Dihydroxybiphenyl dioxygenase"/>
    <property type="match status" value="1"/>
</dbReference>
<comment type="caution">
    <text evidence="5">The sequence shown here is derived from an EMBL/GenBank/DDBJ whole genome shotgun (WGS) entry which is preliminary data.</text>
</comment>
<evidence type="ECO:0000259" key="4">
    <source>
        <dbReference type="PROSITE" id="PS51819"/>
    </source>
</evidence>
<reference evidence="5 6" key="1">
    <citation type="journal article" date="2016" name="Sci. Rep.">
        <title>Genomic and phenotypic characterization of the species Acinetobacter venetianus.</title>
        <authorList>
            <person name="Fondi M."/>
            <person name="Maida I."/>
            <person name="Perrin E."/>
            <person name="Orlandini V."/>
            <person name="La Torre L."/>
            <person name="Bosi E."/>
            <person name="Negroni A."/>
            <person name="Zanaroli G."/>
            <person name="Fava F."/>
            <person name="Decorosi F."/>
            <person name="Giovannetti L."/>
            <person name="Viti C."/>
            <person name="Vaneechoutte M."/>
            <person name="Dijkshoorn L."/>
            <person name="Fani R."/>
        </authorList>
    </citation>
    <scope>NUCLEOTIDE SEQUENCE [LARGE SCALE GENOMIC DNA]</scope>
    <source>
        <strain evidence="5 6">LUH5627</strain>
    </source>
</reference>
<dbReference type="EMBL" id="JRUE01000168">
    <property type="protein sequence ID" value="KXZ68151.1"/>
    <property type="molecule type" value="Genomic_DNA"/>
</dbReference>